<keyword evidence="4 6" id="KW-1133">Transmembrane helix</keyword>
<feature type="transmembrane region" description="Helical" evidence="6">
    <location>
        <begin position="40"/>
        <end position="60"/>
    </location>
</feature>
<dbReference type="PANTHER" id="PTHR42920">
    <property type="entry name" value="OS03G0707200 PROTEIN-RELATED"/>
    <property type="match status" value="1"/>
</dbReference>
<feature type="transmembrane region" description="Helical" evidence="6">
    <location>
        <begin position="127"/>
        <end position="146"/>
    </location>
</feature>
<evidence type="ECO:0000256" key="3">
    <source>
        <dbReference type="ARBA" id="ARBA00022692"/>
    </source>
</evidence>
<accession>A0ABT3W6P1</accession>
<keyword evidence="3 6" id="KW-0812">Transmembrane</keyword>
<reference evidence="8 9" key="1">
    <citation type="submission" date="2022-07" db="EMBL/GenBank/DDBJ databases">
        <title>Bombella genomes.</title>
        <authorList>
            <person name="Harer L."/>
            <person name="Styblova S."/>
            <person name="Ehrmann M."/>
        </authorList>
    </citation>
    <scope>NUCLEOTIDE SEQUENCE [LARGE SCALE GENOMIC DNA]</scope>
    <source>
        <strain evidence="8 9">TMW 2.2558</strain>
    </source>
</reference>
<evidence type="ECO:0000256" key="6">
    <source>
        <dbReference type="SAM" id="Phobius"/>
    </source>
</evidence>
<evidence type="ECO:0000259" key="7">
    <source>
        <dbReference type="Pfam" id="PF00892"/>
    </source>
</evidence>
<feature type="domain" description="EamA" evidence="7">
    <location>
        <begin position="18"/>
        <end position="142"/>
    </location>
</feature>
<dbReference type="Proteomes" id="UP001165648">
    <property type="component" value="Unassembled WGS sequence"/>
</dbReference>
<evidence type="ECO:0000256" key="1">
    <source>
        <dbReference type="ARBA" id="ARBA00004651"/>
    </source>
</evidence>
<dbReference type="RefSeq" id="WP_266106770.1">
    <property type="nucleotide sequence ID" value="NZ_JANIDW010000002.1"/>
</dbReference>
<evidence type="ECO:0000313" key="8">
    <source>
        <dbReference type="EMBL" id="MCX5614740.1"/>
    </source>
</evidence>
<keyword evidence="2" id="KW-1003">Cell membrane</keyword>
<feature type="transmembrane region" description="Helical" evidence="6">
    <location>
        <begin position="14"/>
        <end position="34"/>
    </location>
</feature>
<feature type="transmembrane region" description="Helical" evidence="6">
    <location>
        <begin position="72"/>
        <end position="96"/>
    </location>
</feature>
<keyword evidence="5 6" id="KW-0472">Membrane</keyword>
<name>A0ABT3W6P1_9PROT</name>
<evidence type="ECO:0000313" key="9">
    <source>
        <dbReference type="Proteomes" id="UP001165648"/>
    </source>
</evidence>
<feature type="transmembrane region" description="Helical" evidence="6">
    <location>
        <begin position="210"/>
        <end position="233"/>
    </location>
</feature>
<feature type="transmembrane region" description="Helical" evidence="6">
    <location>
        <begin position="158"/>
        <end position="178"/>
    </location>
</feature>
<evidence type="ECO:0000256" key="2">
    <source>
        <dbReference type="ARBA" id="ARBA00022475"/>
    </source>
</evidence>
<comment type="caution">
    <text evidence="8">The sequence shown here is derived from an EMBL/GenBank/DDBJ whole genome shotgun (WGS) entry which is preliminary data.</text>
</comment>
<dbReference type="EMBL" id="JANIDW010000002">
    <property type="protein sequence ID" value="MCX5614740.1"/>
    <property type="molecule type" value="Genomic_DNA"/>
</dbReference>
<sequence>MNKLSLPLPSRQEIALGIITILWGGTYYIIQLALKTSGPMFFIGVRFLIAALFVVCFVGRKRVLQGIPRSEIWRGGMIGLVLAFGYICQTEGLLTITSSRSAFLTALYVPLVPLLQWIILRKAPNTSGIIGIFLAFVGLVLLAEPWKTGLTMSAGDGLTLLGTFSYAFEIICVGLFALETDSRRMAFVQLVAGALLSFVLMPVVGEHIPAFSWGWMSCALVMGVVSAATQLVLNWAQKTVSPTKATIIYASEPIWGGLVGFFTGDVLTITTLVGAGFIVAGVLASEVKPRWPRFRRTLRGGAVRDTATVLKRRYRPSMSDLTIRNGSDPR</sequence>
<comment type="subcellular location">
    <subcellularLocation>
        <location evidence="1">Cell membrane</location>
        <topology evidence="1">Multi-pass membrane protein</topology>
    </subcellularLocation>
</comment>
<organism evidence="8 9">
    <name type="scientific">Bombella saccharophila</name>
    <dbReference type="NCBI Taxonomy" id="2967338"/>
    <lineage>
        <taxon>Bacteria</taxon>
        <taxon>Pseudomonadati</taxon>
        <taxon>Pseudomonadota</taxon>
        <taxon>Alphaproteobacteria</taxon>
        <taxon>Acetobacterales</taxon>
        <taxon>Acetobacteraceae</taxon>
        <taxon>Bombella</taxon>
    </lineage>
</organism>
<dbReference type="InterPro" id="IPR037185">
    <property type="entry name" value="EmrE-like"/>
</dbReference>
<protein>
    <submittedName>
        <fullName evidence="8">DMT family transporter</fullName>
    </submittedName>
</protein>
<keyword evidence="9" id="KW-1185">Reference proteome</keyword>
<proteinExistence type="predicted"/>
<evidence type="ECO:0000256" key="5">
    <source>
        <dbReference type="ARBA" id="ARBA00023136"/>
    </source>
</evidence>
<feature type="domain" description="EamA" evidence="7">
    <location>
        <begin position="155"/>
        <end position="283"/>
    </location>
</feature>
<feature type="transmembrane region" description="Helical" evidence="6">
    <location>
        <begin position="102"/>
        <end position="120"/>
    </location>
</feature>
<dbReference type="Pfam" id="PF00892">
    <property type="entry name" value="EamA"/>
    <property type="match status" value="2"/>
</dbReference>
<dbReference type="SUPFAM" id="SSF103481">
    <property type="entry name" value="Multidrug resistance efflux transporter EmrE"/>
    <property type="match status" value="2"/>
</dbReference>
<dbReference type="InterPro" id="IPR051258">
    <property type="entry name" value="Diverse_Substrate_Transporter"/>
</dbReference>
<evidence type="ECO:0000256" key="4">
    <source>
        <dbReference type="ARBA" id="ARBA00022989"/>
    </source>
</evidence>
<gene>
    <name evidence="8" type="ORF">NQF64_05725</name>
</gene>
<dbReference type="InterPro" id="IPR000620">
    <property type="entry name" value="EamA_dom"/>
</dbReference>
<dbReference type="PANTHER" id="PTHR42920:SF5">
    <property type="entry name" value="EAMA DOMAIN-CONTAINING PROTEIN"/>
    <property type="match status" value="1"/>
</dbReference>
<feature type="transmembrane region" description="Helical" evidence="6">
    <location>
        <begin position="185"/>
        <end position="204"/>
    </location>
</feature>